<reference evidence="1" key="1">
    <citation type="submission" date="2018-06" db="EMBL/GenBank/DDBJ databases">
        <authorList>
            <person name="Zhirakovskaya E."/>
        </authorList>
    </citation>
    <scope>NUCLEOTIDE SEQUENCE</scope>
</reference>
<sequence>MQGYDCFCTKTMQRLMLEYFDTKTSEIQGLSRGGSRFKGEV</sequence>
<dbReference type="EMBL" id="UOFI01000079">
    <property type="protein sequence ID" value="VAW66474.1"/>
    <property type="molecule type" value="Genomic_DNA"/>
</dbReference>
<proteinExistence type="predicted"/>
<protein>
    <submittedName>
        <fullName evidence="1">Uncharacterized protein</fullName>
    </submittedName>
</protein>
<evidence type="ECO:0000313" key="1">
    <source>
        <dbReference type="EMBL" id="VAW66474.1"/>
    </source>
</evidence>
<dbReference type="AlphaFoldDB" id="A0A3B0YCN1"/>
<gene>
    <name evidence="1" type="ORF">MNBD_GAMMA09-2651</name>
</gene>
<accession>A0A3B0YCN1</accession>
<organism evidence="1">
    <name type="scientific">hydrothermal vent metagenome</name>
    <dbReference type="NCBI Taxonomy" id="652676"/>
    <lineage>
        <taxon>unclassified sequences</taxon>
        <taxon>metagenomes</taxon>
        <taxon>ecological metagenomes</taxon>
    </lineage>
</organism>
<name>A0A3B0YCN1_9ZZZZ</name>